<feature type="compositionally biased region" description="Polar residues" evidence="1">
    <location>
        <begin position="1"/>
        <end position="12"/>
    </location>
</feature>
<organism evidence="2 3">
    <name type="scientific">Fusarium heterosporum</name>
    <dbReference type="NCBI Taxonomy" id="42747"/>
    <lineage>
        <taxon>Eukaryota</taxon>
        <taxon>Fungi</taxon>
        <taxon>Dikarya</taxon>
        <taxon>Ascomycota</taxon>
        <taxon>Pezizomycotina</taxon>
        <taxon>Sordariomycetes</taxon>
        <taxon>Hypocreomycetidae</taxon>
        <taxon>Hypocreales</taxon>
        <taxon>Nectriaceae</taxon>
        <taxon>Fusarium</taxon>
        <taxon>Fusarium heterosporum species complex</taxon>
    </lineage>
</organism>
<gene>
    <name evidence="2" type="ORF">FHETE_11397</name>
</gene>
<evidence type="ECO:0000313" key="2">
    <source>
        <dbReference type="EMBL" id="KAF5653396.1"/>
    </source>
</evidence>
<evidence type="ECO:0000256" key="1">
    <source>
        <dbReference type="SAM" id="MobiDB-lite"/>
    </source>
</evidence>
<name>A0A8H5SHY0_FUSHE</name>
<reference evidence="2 3" key="1">
    <citation type="submission" date="2020-05" db="EMBL/GenBank/DDBJ databases">
        <title>Identification and distribution of gene clusters putatively required for synthesis of sphingolipid metabolism inhibitors in phylogenetically diverse species of the filamentous fungus Fusarium.</title>
        <authorList>
            <person name="Kim H.-S."/>
            <person name="Busman M."/>
            <person name="Brown D.W."/>
            <person name="Divon H."/>
            <person name="Uhlig S."/>
            <person name="Proctor R.H."/>
        </authorList>
    </citation>
    <scope>NUCLEOTIDE SEQUENCE [LARGE SCALE GENOMIC DNA]</scope>
    <source>
        <strain evidence="2 3">NRRL 20693</strain>
    </source>
</reference>
<accession>A0A8H5SHY0</accession>
<proteinExistence type="predicted"/>
<evidence type="ECO:0000313" key="3">
    <source>
        <dbReference type="Proteomes" id="UP000567885"/>
    </source>
</evidence>
<feature type="region of interest" description="Disordered" evidence="1">
    <location>
        <begin position="1"/>
        <end position="85"/>
    </location>
</feature>
<sequence length="382" mass="42995">MDFSNRTTNTEGQLGHRVASEGQFQKGRDGPGRRDGEKASGSRLRRRRSGRPLPQSISEPDLGNDQVSAISQENPRDIMTASIGPKFRKRYRPQDDIDCTDDDISIQEVPVGDGRPTKRVCSKAEKTMEKATNPTGARVITPSRAVERNTNVCELLPSIDTSDFQEKGKEQAGFAGRETDYPQVRKLDAVIPSTPSQGEAKVNDISFDLLTCIKTAMLSWPVEQLESKLKHEMERLDEIDLDLIRSRLNERDAKSCLKGTEGNYKDVESAIREYSFDSQAADHYAGPRSSNSNSETILNNLRIAWWDDIQPRLISAVSRSGEHRQNVEERAVKQCRERVARLGQEKEERLRQVAIFQGSIYLLKLDQGIRSRASQVDTGLYE</sequence>
<dbReference type="AlphaFoldDB" id="A0A8H5SHY0"/>
<keyword evidence="3" id="KW-1185">Reference proteome</keyword>
<dbReference type="Proteomes" id="UP000567885">
    <property type="component" value="Unassembled WGS sequence"/>
</dbReference>
<protein>
    <submittedName>
        <fullName evidence="2">Uncharacterized protein</fullName>
    </submittedName>
</protein>
<comment type="caution">
    <text evidence="2">The sequence shown here is derived from an EMBL/GenBank/DDBJ whole genome shotgun (WGS) entry which is preliminary data.</text>
</comment>
<feature type="compositionally biased region" description="Basic and acidic residues" evidence="1">
    <location>
        <begin position="26"/>
        <end position="40"/>
    </location>
</feature>
<dbReference type="EMBL" id="JAAGWQ010000607">
    <property type="protein sequence ID" value="KAF5653396.1"/>
    <property type="molecule type" value="Genomic_DNA"/>
</dbReference>